<feature type="region of interest" description="Disordered" evidence="1">
    <location>
        <begin position="278"/>
        <end position="357"/>
    </location>
</feature>
<feature type="region of interest" description="Disordered" evidence="1">
    <location>
        <begin position="53"/>
        <end position="72"/>
    </location>
</feature>
<evidence type="ECO:0000313" key="3">
    <source>
        <dbReference type="EMBL" id="MFD1431008.1"/>
    </source>
</evidence>
<keyword evidence="4" id="KW-1185">Reference proteome</keyword>
<dbReference type="EMBL" id="JBHTOC010000025">
    <property type="protein sequence ID" value="MFD1431008.1"/>
    <property type="molecule type" value="Genomic_DNA"/>
</dbReference>
<feature type="compositionally biased region" description="Polar residues" evidence="1">
    <location>
        <begin position="337"/>
        <end position="349"/>
    </location>
</feature>
<dbReference type="Proteomes" id="UP001597196">
    <property type="component" value="Unassembled WGS sequence"/>
</dbReference>
<evidence type="ECO:0000313" key="4">
    <source>
        <dbReference type="Proteomes" id="UP001597196"/>
    </source>
</evidence>
<keyword evidence="2" id="KW-0472">Membrane</keyword>
<organism evidence="3 4">
    <name type="scientific">Lacticaseibacillus mingshuiensis</name>
    <dbReference type="NCBI Taxonomy" id="2799574"/>
    <lineage>
        <taxon>Bacteria</taxon>
        <taxon>Bacillati</taxon>
        <taxon>Bacillota</taxon>
        <taxon>Bacilli</taxon>
        <taxon>Lactobacillales</taxon>
        <taxon>Lactobacillaceae</taxon>
        <taxon>Lacticaseibacillus</taxon>
    </lineage>
</organism>
<gene>
    <name evidence="3" type="ORF">ACFQ4P_12255</name>
</gene>
<feature type="region of interest" description="Disordered" evidence="1">
    <location>
        <begin position="1"/>
        <end position="22"/>
    </location>
</feature>
<protein>
    <submittedName>
        <fullName evidence="3">Uncharacterized protein</fullName>
    </submittedName>
</protein>
<proteinExistence type="predicted"/>
<evidence type="ECO:0000256" key="2">
    <source>
        <dbReference type="SAM" id="Phobius"/>
    </source>
</evidence>
<keyword evidence="2" id="KW-1133">Transmembrane helix</keyword>
<feature type="transmembrane region" description="Helical" evidence="2">
    <location>
        <begin position="30"/>
        <end position="50"/>
    </location>
</feature>
<accession>A0ABW4CKA2</accession>
<name>A0ABW4CKA2_9LACO</name>
<sequence>MAEKSLVDQLEIQAPQRPKQPKRGAGVKRIVLIVAALLVLAGAGLGIAHLHSGQQAKAKDQPTHQKVTKPKPREWTAKLSDQEALEVKAAEAAVLTAISDKQTLLKNTGATTDSSELQQLFKAALTQISAIQGSDTTLSAIRDAYTSLVKGAQTPSLKNLQYARSYLGLLKGKDSAIAKHISDTFFKEKQALTQITARAANLTAYATIEQTPALPQTELTTTLAKDKAVAEKAKAAKLAAQKAAAAKLAAKKAAAAKAAAAKAAAAQAAATQAAAASTQYSAPKSSTQSNYSAGTSSTRQSTQSSTKTQSSSTPSRATQNSAAQSYASQDRYIGVPESNNNYASKQSGSDALHFDIP</sequence>
<feature type="compositionally biased region" description="Polar residues" evidence="1">
    <location>
        <begin position="316"/>
        <end position="328"/>
    </location>
</feature>
<feature type="compositionally biased region" description="Polar residues" evidence="1">
    <location>
        <begin position="278"/>
        <end position="294"/>
    </location>
</feature>
<evidence type="ECO:0000256" key="1">
    <source>
        <dbReference type="SAM" id="MobiDB-lite"/>
    </source>
</evidence>
<keyword evidence="2" id="KW-0812">Transmembrane</keyword>
<feature type="compositionally biased region" description="Low complexity" evidence="1">
    <location>
        <begin position="295"/>
        <end position="315"/>
    </location>
</feature>
<reference evidence="4" key="1">
    <citation type="journal article" date="2019" name="Int. J. Syst. Evol. Microbiol.">
        <title>The Global Catalogue of Microorganisms (GCM) 10K type strain sequencing project: providing services to taxonomists for standard genome sequencing and annotation.</title>
        <authorList>
            <consortium name="The Broad Institute Genomics Platform"/>
            <consortium name="The Broad Institute Genome Sequencing Center for Infectious Disease"/>
            <person name="Wu L."/>
            <person name="Ma J."/>
        </authorList>
    </citation>
    <scope>NUCLEOTIDE SEQUENCE [LARGE SCALE GENOMIC DNA]</scope>
    <source>
        <strain evidence="4">CCM 8980</strain>
    </source>
</reference>
<dbReference type="RefSeq" id="WP_203628555.1">
    <property type="nucleotide sequence ID" value="NZ_BOLQ01000034.1"/>
</dbReference>
<comment type="caution">
    <text evidence="3">The sequence shown here is derived from an EMBL/GenBank/DDBJ whole genome shotgun (WGS) entry which is preliminary data.</text>
</comment>